<dbReference type="Pfam" id="PF18003">
    <property type="entry name" value="DUF3823_C"/>
    <property type="match status" value="1"/>
</dbReference>
<dbReference type="EMBL" id="SDHW01000001">
    <property type="protein sequence ID" value="RXK62028.1"/>
    <property type="molecule type" value="Genomic_DNA"/>
</dbReference>
<dbReference type="OrthoDB" id="1433240at2"/>
<dbReference type="RefSeq" id="WP_129129400.1">
    <property type="nucleotide sequence ID" value="NZ_SDHW01000001.1"/>
</dbReference>
<comment type="caution">
    <text evidence="3">The sequence shown here is derived from an EMBL/GenBank/DDBJ whole genome shotgun (WGS) entry which is preliminary data.</text>
</comment>
<evidence type="ECO:0000313" key="4">
    <source>
        <dbReference type="Proteomes" id="UP000290204"/>
    </source>
</evidence>
<proteinExistence type="predicted"/>
<dbReference type="PROSITE" id="PS51257">
    <property type="entry name" value="PROKAR_LIPOPROTEIN"/>
    <property type="match status" value="1"/>
</dbReference>
<name>A0A4Q1CLW5_9BACT</name>
<gene>
    <name evidence="3" type="ORF">ESA94_03155</name>
</gene>
<sequence length="233" mass="25594">MKMKFHYIGLLALLIAAASCKKDNYKEPTTVLKGKVHYQGEAIQVEYDRVPFELYQFGFGKVGAIRQSFTQEGTYSCVLFDGQYKLIVPTGQGPFKWKQTTSGSPDSVVINLKGNQTLDLEVTPYYMIRTPQFSVASGKVNGSFKAEKIVVDATGKNIESVSLYINKTQFVSSADNIGSTTIAGGSIADPNNISMQVTIPTMTPTQNYVFARVGIKIVGVEDRIFSPVTKLTF</sequence>
<evidence type="ECO:0000259" key="1">
    <source>
        <dbReference type="Pfam" id="PF12866"/>
    </source>
</evidence>
<accession>A0A4Q1CLW5</accession>
<evidence type="ECO:0000259" key="2">
    <source>
        <dbReference type="Pfam" id="PF18003"/>
    </source>
</evidence>
<reference evidence="3 4" key="1">
    <citation type="submission" date="2019-01" db="EMBL/GenBank/DDBJ databases">
        <title>Lacibacter sp. strain TTM-7.</title>
        <authorList>
            <person name="Chen W.-M."/>
        </authorList>
    </citation>
    <scope>NUCLEOTIDE SEQUENCE [LARGE SCALE GENOMIC DNA]</scope>
    <source>
        <strain evidence="3 4">TTM-7</strain>
    </source>
</reference>
<dbReference type="Gene3D" id="2.60.40.1120">
    <property type="entry name" value="Carboxypeptidase-like, regulatory domain"/>
    <property type="match status" value="1"/>
</dbReference>
<protein>
    <submittedName>
        <fullName evidence="3">DUF3823 domain-containing protein</fullName>
    </submittedName>
</protein>
<dbReference type="InterPro" id="IPR041186">
    <property type="entry name" value="DUF3823_C"/>
</dbReference>
<dbReference type="Pfam" id="PF12866">
    <property type="entry name" value="DUF3823"/>
    <property type="match status" value="1"/>
</dbReference>
<feature type="domain" description="DUF3823" evidence="1">
    <location>
        <begin position="31"/>
        <end position="123"/>
    </location>
</feature>
<dbReference type="AlphaFoldDB" id="A0A4Q1CLW5"/>
<evidence type="ECO:0000313" key="3">
    <source>
        <dbReference type="EMBL" id="RXK62028.1"/>
    </source>
</evidence>
<dbReference type="Proteomes" id="UP000290204">
    <property type="component" value="Unassembled WGS sequence"/>
</dbReference>
<feature type="domain" description="DUF3823" evidence="2">
    <location>
        <begin position="126"/>
        <end position="230"/>
    </location>
</feature>
<keyword evidence="4" id="KW-1185">Reference proteome</keyword>
<dbReference type="InterPro" id="IPR024278">
    <property type="entry name" value="DUF3823_N"/>
</dbReference>
<organism evidence="3 4">
    <name type="scientific">Lacibacter luteus</name>
    <dbReference type="NCBI Taxonomy" id="2508719"/>
    <lineage>
        <taxon>Bacteria</taxon>
        <taxon>Pseudomonadati</taxon>
        <taxon>Bacteroidota</taxon>
        <taxon>Chitinophagia</taxon>
        <taxon>Chitinophagales</taxon>
        <taxon>Chitinophagaceae</taxon>
        <taxon>Lacibacter</taxon>
    </lineage>
</organism>
<dbReference type="Gene3D" id="2.60.40.2060">
    <property type="match status" value="1"/>
</dbReference>